<dbReference type="Pfam" id="PF02098">
    <property type="entry name" value="His_binding"/>
    <property type="match status" value="1"/>
</dbReference>
<feature type="signal peptide" evidence="1">
    <location>
        <begin position="1"/>
        <end position="17"/>
    </location>
</feature>
<dbReference type="InterPro" id="IPR012674">
    <property type="entry name" value="Calycin"/>
</dbReference>
<dbReference type="Gene3D" id="2.40.128.20">
    <property type="match status" value="1"/>
</dbReference>
<accession>Q8WSK7</accession>
<keyword evidence="1" id="KW-0732">Signal</keyword>
<dbReference type="PRINTS" id="PR01220">
    <property type="entry name" value="HISBINDING"/>
</dbReference>
<feature type="chain" id="PRO_5004316098" evidence="1">
    <location>
        <begin position="18"/>
        <end position="209"/>
    </location>
</feature>
<dbReference type="SUPFAM" id="SSF50814">
    <property type="entry name" value="Lipocalins"/>
    <property type="match status" value="1"/>
</dbReference>
<protein>
    <submittedName>
        <fullName evidence="2">Serotonin and histamine binding protein</fullName>
    </submittedName>
</protein>
<evidence type="ECO:0000256" key="1">
    <source>
        <dbReference type="SAM" id="SignalP"/>
    </source>
</evidence>
<dbReference type="EMBL" id="AF217101">
    <property type="protein sequence ID" value="AAL56644.1"/>
    <property type="molecule type" value="mRNA"/>
</dbReference>
<organism evidence="2">
    <name type="scientific">Dermacentor reticulatus</name>
    <name type="common">Ornate cow tick</name>
    <name type="synonym">Acarus reticulatus</name>
    <dbReference type="NCBI Taxonomy" id="57047"/>
    <lineage>
        <taxon>Eukaryota</taxon>
        <taxon>Metazoa</taxon>
        <taxon>Ecdysozoa</taxon>
        <taxon>Arthropoda</taxon>
        <taxon>Chelicerata</taxon>
        <taxon>Arachnida</taxon>
        <taxon>Acari</taxon>
        <taxon>Parasitiformes</taxon>
        <taxon>Ixodida</taxon>
        <taxon>Ixodoidea</taxon>
        <taxon>Ixodidae</taxon>
        <taxon>Rhipicephalinae</taxon>
        <taxon>Dermacentor</taxon>
    </lineage>
</organism>
<evidence type="ECO:0000313" key="2">
    <source>
        <dbReference type="EMBL" id="AAL56644.1"/>
    </source>
</evidence>
<proteinExistence type="evidence at transcript level"/>
<sequence>MKMQVVLLLTFVSAALATQAETTSAKAGENPLWAHEELLGKYQDAWKSIDQGVSVTYVLAKTTYENDTGSWGSQFKCLQVQEIERKEEDYTVTSVFTFRNASSPIKYYNVTETVKAVFQYGYKNIRNAIEYQVGGGLNITDTLIFTDGELCDVFYVPNADQGCELWVKKSHYKHVPDYCTFVFNVFCAKDRKTYDIFNEECVYNGEPWL</sequence>
<dbReference type="AlphaFoldDB" id="Q8WSK7"/>
<dbReference type="GO" id="GO:0030682">
    <property type="term" value="P:symbiont-mediated perturbation of host defenses"/>
    <property type="evidence" value="ECO:0007669"/>
    <property type="project" value="InterPro"/>
</dbReference>
<reference evidence="2" key="2">
    <citation type="journal article" date="2002" name="Insect Mol. Biol.">
        <title>A high affinity serotonin- and histamine-binding lipocalin from tick saliva.</title>
        <authorList>
            <person name="Sangamnatdej S."/>
            <person name="Paesen G.C."/>
            <person name="Slovak M."/>
            <person name="Nuttall P.A."/>
        </authorList>
    </citation>
    <scope>NUCLEOTIDE SEQUENCE</scope>
</reference>
<dbReference type="GO" id="GO:0043176">
    <property type="term" value="F:amine binding"/>
    <property type="evidence" value="ECO:0007669"/>
    <property type="project" value="InterPro"/>
</dbReference>
<reference evidence="2" key="1">
    <citation type="submission" date="1999-12" db="EMBL/GenBank/DDBJ databases">
        <authorList>
            <person name="Sangamnadech S."/>
            <person name="Paesen G.C."/>
            <person name="Nuttall P.A."/>
        </authorList>
    </citation>
    <scope>NUCLEOTIDE SEQUENCE</scope>
</reference>
<dbReference type="InterPro" id="IPR002970">
    <property type="entry name" value="Tick_his-bd"/>
</dbReference>
<name>Q8WSK7_DERRT</name>